<gene>
    <name evidence="1" type="ORF">SAMN04244553_1343</name>
</gene>
<name>A0A285L140_9NOCA</name>
<reference evidence="2" key="1">
    <citation type="submission" date="2017-09" db="EMBL/GenBank/DDBJ databases">
        <authorList>
            <person name="Varghese N."/>
            <person name="Submissions S."/>
        </authorList>
    </citation>
    <scope>NUCLEOTIDE SEQUENCE [LARGE SCALE GENOMIC DNA]</scope>
    <source>
        <strain evidence="2">DSM 45537</strain>
    </source>
</reference>
<dbReference type="EMBL" id="OBEG01000001">
    <property type="protein sequence ID" value="SNY78630.1"/>
    <property type="molecule type" value="Genomic_DNA"/>
</dbReference>
<dbReference type="Gene3D" id="3.20.20.410">
    <property type="entry name" value="Protein of unknown function UPF0759"/>
    <property type="match status" value="1"/>
</dbReference>
<dbReference type="Proteomes" id="UP000219565">
    <property type="component" value="Unassembled WGS sequence"/>
</dbReference>
<organism evidence="1 2">
    <name type="scientific">Nocardia amikacinitolerans</name>
    <dbReference type="NCBI Taxonomy" id="756689"/>
    <lineage>
        <taxon>Bacteria</taxon>
        <taxon>Bacillati</taxon>
        <taxon>Actinomycetota</taxon>
        <taxon>Actinomycetes</taxon>
        <taxon>Mycobacteriales</taxon>
        <taxon>Nocardiaceae</taxon>
        <taxon>Nocardia</taxon>
    </lineage>
</organism>
<protein>
    <submittedName>
        <fullName evidence="1">Uncharacterized conserved protein YecE, DUF72 family</fullName>
    </submittedName>
</protein>
<dbReference type="InterPro" id="IPR002763">
    <property type="entry name" value="DUF72"/>
</dbReference>
<dbReference type="RefSeq" id="WP_218841082.1">
    <property type="nucleotide sequence ID" value="NZ_OBEG01000001.1"/>
</dbReference>
<dbReference type="STRING" id="1379680.GCA_001612615_02214"/>
<proteinExistence type="predicted"/>
<evidence type="ECO:0000313" key="2">
    <source>
        <dbReference type="Proteomes" id="UP000219565"/>
    </source>
</evidence>
<accession>A0A285L140</accession>
<dbReference type="Pfam" id="PF01904">
    <property type="entry name" value="DUF72"/>
    <property type="match status" value="1"/>
</dbReference>
<dbReference type="PANTHER" id="PTHR30348:SF4">
    <property type="entry name" value="DUF72 DOMAIN-CONTAINING PROTEIN"/>
    <property type="match status" value="1"/>
</dbReference>
<evidence type="ECO:0000313" key="1">
    <source>
        <dbReference type="EMBL" id="SNY78630.1"/>
    </source>
</evidence>
<dbReference type="PANTHER" id="PTHR30348">
    <property type="entry name" value="UNCHARACTERIZED PROTEIN YECE"/>
    <property type="match status" value="1"/>
</dbReference>
<keyword evidence="2" id="KW-1185">Reference proteome</keyword>
<dbReference type="SUPFAM" id="SSF117396">
    <property type="entry name" value="TM1631-like"/>
    <property type="match status" value="1"/>
</dbReference>
<dbReference type="InterPro" id="IPR036520">
    <property type="entry name" value="UPF0759_sf"/>
</dbReference>
<sequence length="274" mass="30816">MGDIRIGTSGWLYRGWRGVFYPVGLTQRLELGYLSERMNSVEINGSFYSLQRPSSYLRWAEQTPEDFVFAVKGSRFITHMKRLRDGDTLLANFLASGVLALGPKLGPILWQLPPTMRFDPDLLTGFFAHLPRGTAQAAEIASRHDHRVDPAHTTTDADRPLRHALEIRHPSFVTPEFPELLREHGIALVVADAAGKYPLLEDVTADFVYVRLHGHDELYVSGYTDDGLDMWAEKIRTWARGGDVYVYFDNDAKVMAPRDALALRARVTDATEAG</sequence>
<dbReference type="AlphaFoldDB" id="A0A285L140"/>